<dbReference type="InterPro" id="IPR036249">
    <property type="entry name" value="Thioredoxin-like_sf"/>
</dbReference>
<dbReference type="EMBL" id="BSUM01000001">
    <property type="protein sequence ID" value="GMA32376.1"/>
    <property type="molecule type" value="Genomic_DNA"/>
</dbReference>
<keyword evidence="2" id="KW-0001">2Fe-2S</keyword>
<dbReference type="GO" id="GO:0051537">
    <property type="term" value="F:2 iron, 2 sulfur cluster binding"/>
    <property type="evidence" value="ECO:0007669"/>
    <property type="project" value="UniProtKB-KW"/>
</dbReference>
<sequence>MTIESTSQPVTVGSLYPDDVAERLRADAAVILARYPQERSALLPLLHLIQSVDSFVSPRGIAFCAETLGLSRAEVSAVATFYSQYKRKPNGAYTVGVCTNTLCAVMGGDDVYDAVSEHLGVGNDETTDDGLVTLERLECNAACDYAPVVMVNWEFFDDVTPQRAIDLVDRLRAGERVEASRGPVVQDFRAVSRVLAGFEDGLADDGPAAGHATLTGLQISREHDWRAPAYPGDTTGTADSADTAEADPTDEATADAVGHGDGDTGLEDVGEVQSSSEHDAATPSEDEVGERPDEPAEDSGDQSAAEGSDTSHDAKGTDR</sequence>
<dbReference type="NCBIfam" id="NF005721">
    <property type="entry name" value="PRK07539.1-1"/>
    <property type="match status" value="1"/>
</dbReference>
<feature type="compositionally biased region" description="Low complexity" evidence="7">
    <location>
        <begin position="231"/>
        <end position="241"/>
    </location>
</feature>
<organism evidence="8 9">
    <name type="scientific">Litorihabitans aurantiacus</name>
    <dbReference type="NCBI Taxonomy" id="1930061"/>
    <lineage>
        <taxon>Bacteria</taxon>
        <taxon>Bacillati</taxon>
        <taxon>Actinomycetota</taxon>
        <taxon>Actinomycetes</taxon>
        <taxon>Micrococcales</taxon>
        <taxon>Beutenbergiaceae</taxon>
        <taxon>Litorihabitans</taxon>
    </lineage>
</organism>
<dbReference type="PROSITE" id="PS01099">
    <property type="entry name" value="COMPLEX1_24K"/>
    <property type="match status" value="1"/>
</dbReference>
<dbReference type="Pfam" id="PF01257">
    <property type="entry name" value="2Fe-2S_thioredx"/>
    <property type="match status" value="1"/>
</dbReference>
<comment type="similarity">
    <text evidence="1">Belongs to the complex I 24 kDa subunit family.</text>
</comment>
<dbReference type="InterPro" id="IPR002023">
    <property type="entry name" value="NuoE-like"/>
</dbReference>
<reference evidence="8" key="2">
    <citation type="submission" date="2023-02" db="EMBL/GenBank/DDBJ databases">
        <authorList>
            <person name="Sun Q."/>
            <person name="Mori K."/>
        </authorList>
    </citation>
    <scope>NUCLEOTIDE SEQUENCE</scope>
    <source>
        <strain evidence="8">NBRC 112290</strain>
    </source>
</reference>
<dbReference type="RefSeq" id="WP_284251077.1">
    <property type="nucleotide sequence ID" value="NZ_BSUM01000001.1"/>
</dbReference>
<evidence type="ECO:0000256" key="3">
    <source>
        <dbReference type="ARBA" id="ARBA00022723"/>
    </source>
</evidence>
<comment type="cofactor">
    <cofactor evidence="6">
        <name>[2Fe-2S] cluster</name>
        <dbReference type="ChEBI" id="CHEBI:190135"/>
    </cofactor>
</comment>
<dbReference type="InterPro" id="IPR041921">
    <property type="entry name" value="NuoE_N"/>
</dbReference>
<evidence type="ECO:0000256" key="2">
    <source>
        <dbReference type="ARBA" id="ARBA00022714"/>
    </source>
</evidence>
<dbReference type="SUPFAM" id="SSF52833">
    <property type="entry name" value="Thioredoxin-like"/>
    <property type="match status" value="1"/>
</dbReference>
<dbReference type="PANTHER" id="PTHR10371">
    <property type="entry name" value="NADH DEHYDROGENASE UBIQUINONE FLAVOPROTEIN 2, MITOCHONDRIAL"/>
    <property type="match status" value="1"/>
</dbReference>
<keyword evidence="3" id="KW-0479">Metal-binding</keyword>
<reference evidence="8" key="1">
    <citation type="journal article" date="2014" name="Int. J. Syst. Evol. Microbiol.">
        <title>Complete genome sequence of Corynebacterium casei LMG S-19264T (=DSM 44701T), isolated from a smear-ripened cheese.</title>
        <authorList>
            <consortium name="US DOE Joint Genome Institute (JGI-PGF)"/>
            <person name="Walter F."/>
            <person name="Albersmeier A."/>
            <person name="Kalinowski J."/>
            <person name="Ruckert C."/>
        </authorList>
    </citation>
    <scope>NUCLEOTIDE SEQUENCE</scope>
    <source>
        <strain evidence="8">NBRC 112290</strain>
    </source>
</reference>
<feature type="compositionally biased region" description="Basic and acidic residues" evidence="7">
    <location>
        <begin position="309"/>
        <end position="319"/>
    </location>
</feature>
<proteinExistence type="inferred from homology"/>
<evidence type="ECO:0000313" key="8">
    <source>
        <dbReference type="EMBL" id="GMA32376.1"/>
    </source>
</evidence>
<evidence type="ECO:0000256" key="5">
    <source>
        <dbReference type="ARBA" id="ARBA00023014"/>
    </source>
</evidence>
<evidence type="ECO:0008006" key="10">
    <source>
        <dbReference type="Google" id="ProtNLM"/>
    </source>
</evidence>
<dbReference type="PANTHER" id="PTHR10371:SF3">
    <property type="entry name" value="NADH DEHYDROGENASE [UBIQUINONE] FLAVOPROTEIN 2, MITOCHONDRIAL"/>
    <property type="match status" value="1"/>
</dbReference>
<keyword evidence="9" id="KW-1185">Reference proteome</keyword>
<name>A0AA37XG02_9MICO</name>
<protein>
    <recommendedName>
        <fullName evidence="10">NADH-quinone oxidoreductase subunit NuoE</fullName>
    </recommendedName>
</protein>
<dbReference type="Gene3D" id="3.40.30.10">
    <property type="entry name" value="Glutaredoxin"/>
    <property type="match status" value="1"/>
</dbReference>
<gene>
    <name evidence="8" type="ORF">GCM10025875_23680</name>
</gene>
<feature type="region of interest" description="Disordered" evidence="7">
    <location>
        <begin position="219"/>
        <end position="319"/>
    </location>
</feature>
<dbReference type="CDD" id="cd03064">
    <property type="entry name" value="TRX_Fd_NuoE"/>
    <property type="match status" value="1"/>
</dbReference>
<evidence type="ECO:0000256" key="1">
    <source>
        <dbReference type="ARBA" id="ARBA00010643"/>
    </source>
</evidence>
<comment type="caution">
    <text evidence="8">The sequence shown here is derived from an EMBL/GenBank/DDBJ whole genome shotgun (WGS) entry which is preliminary data.</text>
</comment>
<evidence type="ECO:0000256" key="7">
    <source>
        <dbReference type="SAM" id="MobiDB-lite"/>
    </source>
</evidence>
<dbReference type="GO" id="GO:0003954">
    <property type="term" value="F:NADH dehydrogenase activity"/>
    <property type="evidence" value="ECO:0007669"/>
    <property type="project" value="TreeGrafter"/>
</dbReference>
<dbReference type="GO" id="GO:0046872">
    <property type="term" value="F:metal ion binding"/>
    <property type="evidence" value="ECO:0007669"/>
    <property type="project" value="UniProtKB-KW"/>
</dbReference>
<keyword evidence="5" id="KW-0411">Iron-sulfur</keyword>
<dbReference type="InterPro" id="IPR042128">
    <property type="entry name" value="NuoE_dom"/>
</dbReference>
<dbReference type="Proteomes" id="UP001157161">
    <property type="component" value="Unassembled WGS sequence"/>
</dbReference>
<accession>A0AA37XG02</accession>
<dbReference type="AlphaFoldDB" id="A0AA37XG02"/>
<dbReference type="FunFam" id="1.10.10.1590:FF:000001">
    <property type="entry name" value="NADH-quinone oxidoreductase subunit E"/>
    <property type="match status" value="1"/>
</dbReference>
<dbReference type="Gene3D" id="1.10.10.1590">
    <property type="entry name" value="NADH-quinone oxidoreductase subunit E"/>
    <property type="match status" value="1"/>
</dbReference>
<evidence type="ECO:0000256" key="6">
    <source>
        <dbReference type="ARBA" id="ARBA00034078"/>
    </source>
</evidence>
<keyword evidence="4" id="KW-0408">Iron</keyword>
<feature type="compositionally biased region" description="Acidic residues" evidence="7">
    <location>
        <begin position="242"/>
        <end position="253"/>
    </location>
</feature>
<evidence type="ECO:0000256" key="4">
    <source>
        <dbReference type="ARBA" id="ARBA00023004"/>
    </source>
</evidence>
<evidence type="ECO:0000313" key="9">
    <source>
        <dbReference type="Proteomes" id="UP001157161"/>
    </source>
</evidence>